<proteinExistence type="predicted"/>
<dbReference type="HOGENOM" id="CLU_002162_0_1_4"/>
<dbReference type="PATRIC" id="fig|762376.5.peg.5231"/>
<dbReference type="Pfam" id="PF00364">
    <property type="entry name" value="Biotin_lipoyl"/>
    <property type="match status" value="1"/>
</dbReference>
<comment type="cofactor">
    <cofactor evidence="1">
        <name>biotin</name>
        <dbReference type="ChEBI" id="CHEBI:57586"/>
    </cofactor>
</comment>
<evidence type="ECO:0000256" key="1">
    <source>
        <dbReference type="ARBA" id="ARBA00001953"/>
    </source>
</evidence>
<dbReference type="PROSITE" id="PS50968">
    <property type="entry name" value="BIOTINYL_LIPOYL"/>
    <property type="match status" value="1"/>
</dbReference>
<dbReference type="InterPro" id="IPR011764">
    <property type="entry name" value="Biotin_carboxylation_dom"/>
</dbReference>
<dbReference type="PANTHER" id="PTHR18866">
    <property type="entry name" value="CARBOXYLASE:PYRUVATE/ACETYL-COA/PROPIONYL-COA CARBOXYLASE"/>
    <property type="match status" value="1"/>
</dbReference>
<feature type="domain" description="Lipoyl-binding" evidence="8">
    <location>
        <begin position="1133"/>
        <end position="1211"/>
    </location>
</feature>
<dbReference type="PROSITE" id="PS50979">
    <property type="entry name" value="BC"/>
    <property type="match status" value="1"/>
</dbReference>
<dbReference type="InterPro" id="IPR029000">
    <property type="entry name" value="Cyclophilin-like_dom_sf"/>
</dbReference>
<dbReference type="PROSITE" id="PS00866">
    <property type="entry name" value="CPSASE_1"/>
    <property type="match status" value="1"/>
</dbReference>
<dbReference type="eggNOG" id="COG0439">
    <property type="taxonomic scope" value="Bacteria"/>
</dbReference>
<keyword evidence="3 7" id="KW-0547">Nucleotide-binding</keyword>
<name>E3HST1_ACHXA</name>
<dbReference type="InterPro" id="IPR005482">
    <property type="entry name" value="Biotin_COase_C"/>
</dbReference>
<dbReference type="PANTHER" id="PTHR18866:SF128">
    <property type="entry name" value="UREA AMIDOLYASE"/>
    <property type="match status" value="1"/>
</dbReference>
<reference evidence="11 12" key="1">
    <citation type="journal article" date="2011" name="J. Bacteriol.">
        <title>Complete genome sequence of the haloaromatic acid-degrading bacterium Achromobacter xylosoxidans A8.</title>
        <authorList>
            <person name="Strnad H."/>
            <person name="Ridl J."/>
            <person name="Paces J."/>
            <person name="Kolar M."/>
            <person name="Vlcek C."/>
            <person name="Paces V."/>
        </authorList>
    </citation>
    <scope>NUCLEOTIDE SEQUENCE [LARGE SCALE GENOMIC DNA]</scope>
    <source>
        <strain evidence="11 12">A8</strain>
    </source>
</reference>
<dbReference type="GO" id="GO:0005524">
    <property type="term" value="F:ATP binding"/>
    <property type="evidence" value="ECO:0007669"/>
    <property type="project" value="UniProtKB-UniRule"/>
</dbReference>
<feature type="domain" description="ATP-grasp" evidence="9">
    <location>
        <begin position="120"/>
        <end position="317"/>
    </location>
</feature>
<keyword evidence="2 11" id="KW-0436">Ligase</keyword>
<evidence type="ECO:0000259" key="9">
    <source>
        <dbReference type="PROSITE" id="PS50975"/>
    </source>
</evidence>
<dbReference type="InterPro" id="IPR005479">
    <property type="entry name" value="CPAse_ATP-bd"/>
</dbReference>
<dbReference type="SUPFAM" id="SSF52440">
    <property type="entry name" value="PreATP-grasp domain"/>
    <property type="match status" value="1"/>
</dbReference>
<dbReference type="InterPro" id="IPR011054">
    <property type="entry name" value="Rudment_hybrid_motif"/>
</dbReference>
<sequence length="1219" mass="131256">MFDTVLIANRGEIAVRAIRTLKRLGIRSVAVYSDPDRNAAHVRAADVAVALGGEKAADSYLRMDLLLAAAREHGAQAIYPGYGFLSESAEFAQACEDAGIAFVGPTPLQIREFGLKHRSRELAAEAGVPMTPGTGLLGSLGEALSQAERIGYPVMLKSTAGGGGIGLSRCDNEAELTAAFDSVQRMGEHFFSDGGAFIERYVDNARHVEVQIFGDGAGRVLALGERDCSVQRRNQKVIEETPAPLLPVATRQALHAAAVRLGESVNYRSAGTVEFIYDAARDSFYFLEVNTRLQVEHPVTEAVTGLDLVECMLRVAAGEPLDYAAMSRAPQGASIEVRLYAEDPLRQFQPSPGVLTDVFFPQGLRVDGWVATGTEVPAFYDPMLAKLIVHAGTREAALDKLAHALARTRLHGIATNLDYLRQIVDDARFRAGELSTRFLETFTYRPAAIEVLAAGTYTSVQDYPGRVGYWDIGVPPSGPMDDYAFRMANRIVGNAPDAAGIEATLVGPTLRFHGDAIVALTGAACAATLDGVPMPMWTPVTVLSGQVLAAGRALSGCRSYLAVRHGLDVPVYLGSRSTFALGQFGGHAGRTLRVGDMLPRVRPGLANDAGEPMCEPQAAPAELIPAYGNAWEIGVLYGPHGAPDFFRPEAIETFFAADWEVHYNSNRLGVRLIGPKPTWAREDGGEAGLHPSNIHDCEYAIGSINFTGDSPVILTRDGPSLGGFVCPVTIARAELWKVGQVKPGDRIRFVRIDYQQAVALEAAQDRSVAELAAPAQARAADMPRHADAAATHAAPAEPIVAALAAAGTRPSVSYRQAGDGYLLLEYGDNVLDLALRMRIHLLMEALSADPIAGVLELSPGVRSLQIRYDSRVVLQGALIERLLRIETGLADVATLKVPTRVVYLPMAFEDSATLGAVQRYQETVRASAPWLPNNVDFIQRINGLASRKQVRDIVFDASYLIMGLGDVYLGAPCAVPIDPRHRLLTSKYNPARTFTAEGTVGIGGVYMCIYGMDSPGGYQLVGRTLPIWNKFLKNPVFQDGKPWLLRFFDQVRFYPVTEAELDLLREDFREGRATIRIEEEVFDFAAHQRFLAQEADSIAAFQMRQKSAFDAEVALWKSEDAAVEQDAAAPEPEAEAALKEGESLVSADMCGNIWKIPVQVGQSVAAGDTLVVVEAMKMELSVIAPASGTVAAIRCVPGKPVNAGDPLIVLAEDATCPVV</sequence>
<protein>
    <submittedName>
        <fullName evidence="11">Urea carboxylase</fullName>
        <ecNumber evidence="11">6.3.4.6</ecNumber>
    </submittedName>
</protein>
<dbReference type="SUPFAM" id="SSF56059">
    <property type="entry name" value="Glutathione synthetase ATP-binding domain-like"/>
    <property type="match status" value="1"/>
</dbReference>
<accession>E3HST1</accession>
<dbReference type="InterPro" id="IPR000089">
    <property type="entry name" value="Biotin_lipoyl"/>
</dbReference>
<dbReference type="eggNOG" id="COG1984">
    <property type="taxonomic scope" value="Bacteria"/>
</dbReference>
<evidence type="ECO:0000256" key="4">
    <source>
        <dbReference type="ARBA" id="ARBA00022801"/>
    </source>
</evidence>
<dbReference type="SMART" id="SM00878">
    <property type="entry name" value="Biotin_carb_C"/>
    <property type="match status" value="1"/>
</dbReference>
<dbReference type="InterPro" id="IPR005481">
    <property type="entry name" value="BC-like_N"/>
</dbReference>
<dbReference type="Proteomes" id="UP000006876">
    <property type="component" value="Chromosome"/>
</dbReference>
<dbReference type="SMART" id="SM00797">
    <property type="entry name" value="AHS2"/>
    <property type="match status" value="1"/>
</dbReference>
<dbReference type="Gene3D" id="3.30.1360.40">
    <property type="match status" value="1"/>
</dbReference>
<dbReference type="KEGG" id="axy:AXYL_05232"/>
<dbReference type="NCBIfam" id="TIGR02712">
    <property type="entry name" value="urea_carbox"/>
    <property type="match status" value="1"/>
</dbReference>
<dbReference type="PROSITE" id="PS50975">
    <property type="entry name" value="ATP_GRASP"/>
    <property type="match status" value="1"/>
</dbReference>
<evidence type="ECO:0000313" key="11">
    <source>
        <dbReference type="EMBL" id="ADP18532.1"/>
    </source>
</evidence>
<dbReference type="InterPro" id="IPR001882">
    <property type="entry name" value="Biotin_BS"/>
</dbReference>
<dbReference type="NCBIfam" id="TIGR00724">
    <property type="entry name" value="urea_amlyse_rel"/>
    <property type="match status" value="1"/>
</dbReference>
<dbReference type="InterPro" id="IPR050856">
    <property type="entry name" value="Biotin_carboxylase_complex"/>
</dbReference>
<dbReference type="InterPro" id="IPR016185">
    <property type="entry name" value="PreATP-grasp_dom_sf"/>
</dbReference>
<dbReference type="eggNOG" id="COG2049">
    <property type="taxonomic scope" value="Bacteria"/>
</dbReference>
<dbReference type="STRING" id="762376.AXYL_05232"/>
<dbReference type="GO" id="GO:0004847">
    <property type="term" value="F:urea carboxylase activity"/>
    <property type="evidence" value="ECO:0007669"/>
    <property type="project" value="UniProtKB-EC"/>
</dbReference>
<dbReference type="SMART" id="SM00796">
    <property type="entry name" value="AHS1"/>
    <property type="match status" value="1"/>
</dbReference>
<dbReference type="PROSITE" id="PS00867">
    <property type="entry name" value="CPSASE_2"/>
    <property type="match status" value="1"/>
</dbReference>
<evidence type="ECO:0000313" key="12">
    <source>
        <dbReference type="Proteomes" id="UP000006876"/>
    </source>
</evidence>
<dbReference type="OrthoDB" id="9803706at2"/>
<dbReference type="SUPFAM" id="SSF51230">
    <property type="entry name" value="Single hybrid motif"/>
    <property type="match status" value="1"/>
</dbReference>
<dbReference type="FunFam" id="3.40.50.20:FF:000010">
    <property type="entry name" value="Propionyl-CoA carboxylase subunit alpha"/>
    <property type="match status" value="1"/>
</dbReference>
<dbReference type="Pfam" id="PF02626">
    <property type="entry name" value="CT_A_B"/>
    <property type="match status" value="1"/>
</dbReference>
<dbReference type="AlphaFoldDB" id="E3HST1"/>
<dbReference type="Gene3D" id="2.40.100.10">
    <property type="entry name" value="Cyclophilin-like"/>
    <property type="match status" value="2"/>
</dbReference>
<dbReference type="InterPro" id="IPR003833">
    <property type="entry name" value="CT_C_D"/>
</dbReference>
<evidence type="ECO:0000256" key="7">
    <source>
        <dbReference type="PROSITE-ProRule" id="PRU00409"/>
    </source>
</evidence>
<dbReference type="GO" id="GO:0046872">
    <property type="term" value="F:metal ion binding"/>
    <property type="evidence" value="ECO:0007669"/>
    <property type="project" value="InterPro"/>
</dbReference>
<keyword evidence="4" id="KW-0378">Hydrolase</keyword>
<evidence type="ECO:0000256" key="6">
    <source>
        <dbReference type="ARBA" id="ARBA00023267"/>
    </source>
</evidence>
<feature type="domain" description="Biotin carboxylation" evidence="10">
    <location>
        <begin position="1"/>
        <end position="444"/>
    </location>
</feature>
<dbReference type="FunFam" id="2.40.50.100:FF:000003">
    <property type="entry name" value="Acetyl-CoA carboxylase biotin carboxyl carrier protein"/>
    <property type="match status" value="1"/>
</dbReference>
<dbReference type="GO" id="GO:0016787">
    <property type="term" value="F:hydrolase activity"/>
    <property type="evidence" value="ECO:0007669"/>
    <property type="project" value="UniProtKB-KW"/>
</dbReference>
<dbReference type="Pfam" id="PF00289">
    <property type="entry name" value="Biotin_carb_N"/>
    <property type="match status" value="1"/>
</dbReference>
<evidence type="ECO:0000256" key="3">
    <source>
        <dbReference type="ARBA" id="ARBA00022741"/>
    </source>
</evidence>
<dbReference type="CDD" id="cd06850">
    <property type="entry name" value="biotinyl_domain"/>
    <property type="match status" value="1"/>
</dbReference>
<evidence type="ECO:0000259" key="10">
    <source>
        <dbReference type="PROSITE" id="PS50979"/>
    </source>
</evidence>
<dbReference type="InterPro" id="IPR014084">
    <property type="entry name" value="Urea_COase"/>
</dbReference>
<dbReference type="RefSeq" id="WP_013395835.1">
    <property type="nucleotide sequence ID" value="NC_014640.1"/>
</dbReference>
<dbReference type="Pfam" id="PF02682">
    <property type="entry name" value="CT_C_D"/>
    <property type="match status" value="1"/>
</dbReference>
<evidence type="ECO:0000259" key="8">
    <source>
        <dbReference type="PROSITE" id="PS50968"/>
    </source>
</evidence>
<dbReference type="Gene3D" id="2.40.50.100">
    <property type="match status" value="1"/>
</dbReference>
<dbReference type="Pfam" id="PF02786">
    <property type="entry name" value="CPSase_L_D2"/>
    <property type="match status" value="1"/>
</dbReference>
<dbReference type="Gene3D" id="3.30.470.20">
    <property type="entry name" value="ATP-grasp fold, B domain"/>
    <property type="match status" value="1"/>
</dbReference>
<evidence type="ECO:0000256" key="2">
    <source>
        <dbReference type="ARBA" id="ARBA00022598"/>
    </source>
</evidence>
<dbReference type="InterPro" id="IPR011761">
    <property type="entry name" value="ATP-grasp"/>
</dbReference>
<dbReference type="SUPFAM" id="SSF50891">
    <property type="entry name" value="Cyclophilin-like"/>
    <property type="match status" value="2"/>
</dbReference>
<keyword evidence="5 7" id="KW-0067">ATP-binding</keyword>
<dbReference type="EMBL" id="CP002287">
    <property type="protein sequence ID" value="ADP18532.1"/>
    <property type="molecule type" value="Genomic_DNA"/>
</dbReference>
<organism evidence="11 12">
    <name type="scientific">Achromobacter xylosoxidans (strain A8)</name>
    <dbReference type="NCBI Taxonomy" id="762376"/>
    <lineage>
        <taxon>Bacteria</taxon>
        <taxon>Pseudomonadati</taxon>
        <taxon>Pseudomonadota</taxon>
        <taxon>Betaproteobacteria</taxon>
        <taxon>Burkholderiales</taxon>
        <taxon>Alcaligenaceae</taxon>
        <taxon>Achromobacter</taxon>
    </lineage>
</organism>
<dbReference type="InterPro" id="IPR011053">
    <property type="entry name" value="Single_hybrid_motif"/>
</dbReference>
<dbReference type="SUPFAM" id="SSF160467">
    <property type="entry name" value="PH0987 N-terminal domain-like"/>
    <property type="match status" value="1"/>
</dbReference>
<dbReference type="Pfam" id="PF02785">
    <property type="entry name" value="Biotin_carb_C"/>
    <property type="match status" value="1"/>
</dbReference>
<dbReference type="EC" id="6.3.4.6" evidence="11"/>
<keyword evidence="6" id="KW-0092">Biotin</keyword>
<evidence type="ECO:0000256" key="5">
    <source>
        <dbReference type="ARBA" id="ARBA00022840"/>
    </source>
</evidence>
<gene>
    <name evidence="11" type="primary">uca</name>
    <name evidence="11" type="ordered locus">AXYL_05232</name>
</gene>
<dbReference type="InterPro" id="IPR003778">
    <property type="entry name" value="CT_A_B"/>
</dbReference>
<dbReference type="PROSITE" id="PS00188">
    <property type="entry name" value="BIOTIN"/>
    <property type="match status" value="1"/>
</dbReference>
<dbReference type="SUPFAM" id="SSF51246">
    <property type="entry name" value="Rudiment single hybrid motif"/>
    <property type="match status" value="1"/>
</dbReference>